<feature type="repeat" description="ANK" evidence="2">
    <location>
        <begin position="858"/>
        <end position="890"/>
    </location>
</feature>
<keyword evidence="5" id="KW-1185">Reference proteome</keyword>
<evidence type="ECO:0000256" key="1">
    <source>
        <dbReference type="ARBA" id="ARBA00022737"/>
    </source>
</evidence>
<dbReference type="InterPro" id="IPR056884">
    <property type="entry name" value="NPHP3-like_N"/>
</dbReference>
<dbReference type="Gene3D" id="3.40.50.300">
    <property type="entry name" value="P-loop containing nucleotide triphosphate hydrolases"/>
    <property type="match status" value="1"/>
</dbReference>
<feature type="repeat" description="ANK" evidence="2">
    <location>
        <begin position="758"/>
        <end position="790"/>
    </location>
</feature>
<dbReference type="PRINTS" id="PR01415">
    <property type="entry name" value="ANKYRIN"/>
</dbReference>
<evidence type="ECO:0000313" key="5">
    <source>
        <dbReference type="Proteomes" id="UP001215280"/>
    </source>
</evidence>
<evidence type="ECO:0000313" key="4">
    <source>
        <dbReference type="EMBL" id="KAJ7774158.1"/>
    </source>
</evidence>
<organism evidence="4 5">
    <name type="scientific">Mycena maculata</name>
    <dbReference type="NCBI Taxonomy" id="230809"/>
    <lineage>
        <taxon>Eukaryota</taxon>
        <taxon>Fungi</taxon>
        <taxon>Dikarya</taxon>
        <taxon>Basidiomycota</taxon>
        <taxon>Agaricomycotina</taxon>
        <taxon>Agaricomycetes</taxon>
        <taxon>Agaricomycetidae</taxon>
        <taxon>Agaricales</taxon>
        <taxon>Marasmiineae</taxon>
        <taxon>Mycenaceae</taxon>
        <taxon>Mycena</taxon>
    </lineage>
</organism>
<comment type="caution">
    <text evidence="4">The sequence shown here is derived from an EMBL/GenBank/DDBJ whole genome shotgun (WGS) entry which is preliminary data.</text>
</comment>
<dbReference type="PROSITE" id="PS50088">
    <property type="entry name" value="ANK_REPEAT"/>
    <property type="match status" value="5"/>
</dbReference>
<keyword evidence="1" id="KW-0677">Repeat</keyword>
<dbReference type="InterPro" id="IPR002110">
    <property type="entry name" value="Ankyrin_rpt"/>
</dbReference>
<keyword evidence="2" id="KW-0040">ANK repeat</keyword>
<reference evidence="4" key="1">
    <citation type="submission" date="2023-03" db="EMBL/GenBank/DDBJ databases">
        <title>Massive genome expansion in bonnet fungi (Mycena s.s.) driven by repeated elements and novel gene families across ecological guilds.</title>
        <authorList>
            <consortium name="Lawrence Berkeley National Laboratory"/>
            <person name="Harder C.B."/>
            <person name="Miyauchi S."/>
            <person name="Viragh M."/>
            <person name="Kuo A."/>
            <person name="Thoen E."/>
            <person name="Andreopoulos B."/>
            <person name="Lu D."/>
            <person name="Skrede I."/>
            <person name="Drula E."/>
            <person name="Henrissat B."/>
            <person name="Morin E."/>
            <person name="Kohler A."/>
            <person name="Barry K."/>
            <person name="LaButti K."/>
            <person name="Morin E."/>
            <person name="Salamov A."/>
            <person name="Lipzen A."/>
            <person name="Mereny Z."/>
            <person name="Hegedus B."/>
            <person name="Baldrian P."/>
            <person name="Stursova M."/>
            <person name="Weitz H."/>
            <person name="Taylor A."/>
            <person name="Grigoriev I.V."/>
            <person name="Nagy L.G."/>
            <person name="Martin F."/>
            <person name="Kauserud H."/>
        </authorList>
    </citation>
    <scope>NUCLEOTIDE SEQUENCE</scope>
    <source>
        <strain evidence="4">CBHHK188m</strain>
    </source>
</reference>
<dbReference type="Pfam" id="PF24883">
    <property type="entry name" value="NPHP3_N"/>
    <property type="match status" value="1"/>
</dbReference>
<proteinExistence type="predicted"/>
<gene>
    <name evidence="4" type="ORF">DFH07DRAFT_952415</name>
</gene>
<feature type="repeat" description="ANK" evidence="2">
    <location>
        <begin position="791"/>
        <end position="823"/>
    </location>
</feature>
<dbReference type="Gene3D" id="1.25.40.20">
    <property type="entry name" value="Ankyrin repeat-containing domain"/>
    <property type="match status" value="1"/>
</dbReference>
<dbReference type="SUPFAM" id="SSF48403">
    <property type="entry name" value="Ankyrin repeat"/>
    <property type="match status" value="1"/>
</dbReference>
<dbReference type="InterPro" id="IPR036770">
    <property type="entry name" value="Ankyrin_rpt-contain_sf"/>
</dbReference>
<dbReference type="PROSITE" id="PS50297">
    <property type="entry name" value="ANK_REP_REGION"/>
    <property type="match status" value="4"/>
</dbReference>
<feature type="domain" description="Nephrocystin 3-like N-terminal" evidence="3">
    <location>
        <begin position="230"/>
        <end position="394"/>
    </location>
</feature>
<dbReference type="PANTHER" id="PTHR10039">
    <property type="entry name" value="AMELOGENIN"/>
    <property type="match status" value="1"/>
</dbReference>
<dbReference type="AlphaFoldDB" id="A0AAD7K075"/>
<dbReference type="InterPro" id="IPR027417">
    <property type="entry name" value="P-loop_NTPase"/>
</dbReference>
<dbReference type="SUPFAM" id="SSF52540">
    <property type="entry name" value="P-loop containing nucleoside triphosphate hydrolases"/>
    <property type="match status" value="1"/>
</dbReference>
<dbReference type="Proteomes" id="UP001215280">
    <property type="component" value="Unassembled WGS sequence"/>
</dbReference>
<evidence type="ECO:0000256" key="2">
    <source>
        <dbReference type="PROSITE-ProRule" id="PRU00023"/>
    </source>
</evidence>
<dbReference type="Pfam" id="PF12796">
    <property type="entry name" value="Ank_2"/>
    <property type="match status" value="3"/>
</dbReference>
<dbReference type="InterPro" id="IPR059179">
    <property type="entry name" value="MLKL-like_MCAfunc"/>
</dbReference>
<protein>
    <recommendedName>
        <fullName evidence="3">Nephrocystin 3-like N-terminal domain-containing protein</fullName>
    </recommendedName>
</protein>
<dbReference type="CDD" id="cd21037">
    <property type="entry name" value="MLKL_NTD"/>
    <property type="match status" value="1"/>
</dbReference>
<dbReference type="PANTHER" id="PTHR10039:SF16">
    <property type="entry name" value="GPI INOSITOL-DEACYLASE"/>
    <property type="match status" value="1"/>
</dbReference>
<name>A0AAD7K075_9AGAR</name>
<accession>A0AAD7K075</accession>
<feature type="repeat" description="ANK" evidence="2">
    <location>
        <begin position="725"/>
        <end position="757"/>
    </location>
</feature>
<dbReference type="SMART" id="SM00248">
    <property type="entry name" value="ANK"/>
    <property type="match status" value="7"/>
</dbReference>
<evidence type="ECO:0000259" key="3">
    <source>
        <dbReference type="Pfam" id="PF24883"/>
    </source>
</evidence>
<dbReference type="EMBL" id="JARJLG010000016">
    <property type="protein sequence ID" value="KAJ7774158.1"/>
    <property type="molecule type" value="Genomic_DNA"/>
</dbReference>
<feature type="repeat" description="ANK" evidence="2">
    <location>
        <begin position="825"/>
        <end position="857"/>
    </location>
</feature>
<sequence length="923" mass="103587">MPDPKHLLKKWFRRDREPDPVNPTAPPNDSAITGESIIDNLTLALSLAQQVTSILQVAPFIAPAAALLSEIVDSYKETKDAHEKRDALATRIANLTGDICAAVLRMEATNHSDLIGCLKPDLEKYAVLSLLTFMASEFVDKYDKQGKIVRWAARSQLSDEMHQLNQELDSFGARFRTNRLVDLAINQSANARTMDKIHDMAVAEKLEKWLRNPPPTSQKHHDTEKLFKTGTGRWLFDRDKFIEWQDNAGFLWIEGPSGAGKSVLSTLVAEKKLYKAMEDSTPPPAVAFFYYDFRNKETQTAEIALRRIVLQLSAQSPHPYRVLDEHYNLSHGQTLPSFQDLQMILEQLLREIGRIYIVLDALDECDVGEFDQLVDLVSTLRAWSETPLHMLFTSQPRPVFTEGFEGIPCIPLGFYLTEDDIRFFVADEIKTKSKYKQWRGQDQIVDRIAQKSKGMFRMAACLLLELGRCEWEEELEEIFENLPNDLFAIYERFLEKIAPKHWVYVEATLRWIMFSNERITLAQLADAIAFDFSNTEQYIYKPDRRKATAIFDWLEGLVIEVKSARSEETRVELAHASVQDYLLSNQFYAKFGCGLDESRSHTFIAQTCISYLLYFGDHPLEEGTIPNYVDRLDGKTIPNYPLAVYAAEQWCGHLLHCHDRAILFDVAMRLLEDGSDQYKAFCYLRPGGIESEPAGSPLYLCCQIGYLEAVEGLLANHADINRGFEDRTPLMVASSEGHKDIVCLLLGNGADINLRSHCHSSALATTSLDGHMEIVGLLLEHGADVNLWYEGNGNALQIASRWGHTEIVRILLENGADPNLQTGNSEGSALTRASGGGHLQIVHLLLENGADVNQPGGRYGSALSAASADGDIEIVRLLLENGADISTQGGCALEEASKRGRDDIVALLQRKGVVLTSEERTSE</sequence>